<dbReference type="STRING" id="27835.A0A0N4XMB6"/>
<gene>
    <name evidence="2" type="ORF">NBR_LOCUS3669</name>
</gene>
<feature type="domain" description="Apple" evidence="1">
    <location>
        <begin position="23"/>
        <end position="81"/>
    </location>
</feature>
<evidence type="ECO:0000313" key="4">
    <source>
        <dbReference type="WBParaSite" id="NBR_0000366801-mRNA-1"/>
    </source>
</evidence>
<protein>
    <submittedName>
        <fullName evidence="4">Apple domain-containing protein</fullName>
    </submittedName>
</protein>
<dbReference type="Proteomes" id="UP000271162">
    <property type="component" value="Unassembled WGS sequence"/>
</dbReference>
<name>A0A0N4XMB6_NIPBR</name>
<accession>A0A0N4XMB6</accession>
<reference evidence="2 3" key="2">
    <citation type="submission" date="2018-11" db="EMBL/GenBank/DDBJ databases">
        <authorList>
            <consortium name="Pathogen Informatics"/>
        </authorList>
    </citation>
    <scope>NUCLEOTIDE SEQUENCE [LARGE SCALE GENOMIC DNA]</scope>
</reference>
<organism evidence="4">
    <name type="scientific">Nippostrongylus brasiliensis</name>
    <name type="common">Rat hookworm</name>
    <dbReference type="NCBI Taxonomy" id="27835"/>
    <lineage>
        <taxon>Eukaryota</taxon>
        <taxon>Metazoa</taxon>
        <taxon>Ecdysozoa</taxon>
        <taxon>Nematoda</taxon>
        <taxon>Chromadorea</taxon>
        <taxon>Rhabditida</taxon>
        <taxon>Rhabditina</taxon>
        <taxon>Rhabditomorpha</taxon>
        <taxon>Strongyloidea</taxon>
        <taxon>Heligmosomidae</taxon>
        <taxon>Nippostrongylus</taxon>
    </lineage>
</organism>
<dbReference type="InterPro" id="IPR003609">
    <property type="entry name" value="Pan_app"/>
</dbReference>
<dbReference type="PROSITE" id="PS50948">
    <property type="entry name" value="PAN"/>
    <property type="match status" value="1"/>
</dbReference>
<evidence type="ECO:0000259" key="1">
    <source>
        <dbReference type="PROSITE" id="PS50948"/>
    </source>
</evidence>
<reference evidence="4" key="1">
    <citation type="submission" date="2017-02" db="UniProtKB">
        <authorList>
            <consortium name="WormBaseParasite"/>
        </authorList>
    </citation>
    <scope>IDENTIFICATION</scope>
</reference>
<evidence type="ECO:0000313" key="3">
    <source>
        <dbReference type="Proteomes" id="UP000271162"/>
    </source>
</evidence>
<evidence type="ECO:0000313" key="2">
    <source>
        <dbReference type="EMBL" id="VDL67258.1"/>
    </source>
</evidence>
<dbReference type="AlphaFoldDB" id="A0A0N4XMB6"/>
<dbReference type="EMBL" id="UYSL01005795">
    <property type="protein sequence ID" value="VDL67258.1"/>
    <property type="molecule type" value="Genomic_DNA"/>
</dbReference>
<proteinExistence type="predicted"/>
<sequence>MFFPTLLLNPRAPGKGLTIHKACTYNIRAVTPDRVLPDFTYVQSVSSIGECAKACYARRCTMAQYNSQQNVVSSRLCKKRL</sequence>
<keyword evidence="3" id="KW-1185">Reference proteome</keyword>
<dbReference type="WBParaSite" id="NBR_0000366801-mRNA-1">
    <property type="protein sequence ID" value="NBR_0000366801-mRNA-1"/>
    <property type="gene ID" value="NBR_0000366801"/>
</dbReference>